<protein>
    <submittedName>
        <fullName evidence="1">Uncharacterized protein</fullName>
    </submittedName>
</protein>
<keyword evidence="2" id="KW-1185">Reference proteome</keyword>
<reference evidence="1" key="2">
    <citation type="submission" date="2020-05" db="UniProtKB">
        <authorList>
            <consortium name="EnsemblMetazoa"/>
        </authorList>
    </citation>
    <scope>IDENTIFICATION</scope>
    <source>
        <strain evidence="1">A-37</strain>
    </source>
</reference>
<proteinExistence type="predicted"/>
<dbReference type="VEuPathDB" id="VectorBase:ACUA021461"/>
<name>A0A182MLZ2_9DIPT</name>
<dbReference type="EnsemblMetazoa" id="ACUA021461-RA">
    <property type="protein sequence ID" value="ACUA021461-PA"/>
    <property type="gene ID" value="ACUA021461"/>
</dbReference>
<evidence type="ECO:0000313" key="2">
    <source>
        <dbReference type="Proteomes" id="UP000075883"/>
    </source>
</evidence>
<accession>A0A182MLZ2</accession>
<dbReference type="EMBL" id="AXCM01017273">
    <property type="status" value="NOT_ANNOTATED_CDS"/>
    <property type="molecule type" value="Genomic_DNA"/>
</dbReference>
<sequence>MMRFTLNDIWRRFDIGCRCRLAALNITVSRSLANVEEWRTEKELNVSYEMEVHYLHHNGSVANELIQIVHQFVDIALPVLEECRISVLKVCRMPDCVCALWNPPRAEISQLKALEVGSERKSYVLIWQMEKQDCIDHYEVLLEGTSVRTKIPFVTLEGVTLFSQHRVLIKVIHQNGDAMQRYFDIFVYPASKADPEDQSQCSFKFFIQKREERFSDNPATFNISDEAVCMKSTPLPSTTPSYDAALGTTLS</sequence>
<dbReference type="Proteomes" id="UP000075883">
    <property type="component" value="Unassembled WGS sequence"/>
</dbReference>
<reference evidence="2" key="1">
    <citation type="submission" date="2013-09" db="EMBL/GenBank/DDBJ databases">
        <title>The Genome Sequence of Anopheles culicifacies species A.</title>
        <authorList>
            <consortium name="The Broad Institute Genomics Platform"/>
            <person name="Neafsey D.E."/>
            <person name="Besansky N."/>
            <person name="Howell P."/>
            <person name="Walton C."/>
            <person name="Young S.K."/>
            <person name="Zeng Q."/>
            <person name="Gargeya S."/>
            <person name="Fitzgerald M."/>
            <person name="Haas B."/>
            <person name="Abouelleil A."/>
            <person name="Allen A.W."/>
            <person name="Alvarado L."/>
            <person name="Arachchi H.M."/>
            <person name="Berlin A.M."/>
            <person name="Chapman S.B."/>
            <person name="Gainer-Dewar J."/>
            <person name="Goldberg J."/>
            <person name="Griggs A."/>
            <person name="Gujja S."/>
            <person name="Hansen M."/>
            <person name="Howarth C."/>
            <person name="Imamovic A."/>
            <person name="Ireland A."/>
            <person name="Larimer J."/>
            <person name="McCowan C."/>
            <person name="Murphy C."/>
            <person name="Pearson M."/>
            <person name="Poon T.W."/>
            <person name="Priest M."/>
            <person name="Roberts A."/>
            <person name="Saif S."/>
            <person name="Shea T."/>
            <person name="Sisk P."/>
            <person name="Sykes S."/>
            <person name="Wortman J."/>
            <person name="Nusbaum C."/>
            <person name="Birren B."/>
        </authorList>
    </citation>
    <scope>NUCLEOTIDE SEQUENCE [LARGE SCALE GENOMIC DNA]</scope>
    <source>
        <strain evidence="2">A-37</strain>
    </source>
</reference>
<dbReference type="AlphaFoldDB" id="A0A182MLZ2"/>
<evidence type="ECO:0000313" key="1">
    <source>
        <dbReference type="EnsemblMetazoa" id="ACUA021461-PA"/>
    </source>
</evidence>
<organism evidence="1 2">
    <name type="scientific">Anopheles culicifacies</name>
    <dbReference type="NCBI Taxonomy" id="139723"/>
    <lineage>
        <taxon>Eukaryota</taxon>
        <taxon>Metazoa</taxon>
        <taxon>Ecdysozoa</taxon>
        <taxon>Arthropoda</taxon>
        <taxon>Hexapoda</taxon>
        <taxon>Insecta</taxon>
        <taxon>Pterygota</taxon>
        <taxon>Neoptera</taxon>
        <taxon>Endopterygota</taxon>
        <taxon>Diptera</taxon>
        <taxon>Nematocera</taxon>
        <taxon>Culicoidea</taxon>
        <taxon>Culicidae</taxon>
        <taxon>Anophelinae</taxon>
        <taxon>Anopheles</taxon>
        <taxon>culicifacies species complex</taxon>
    </lineage>
</organism>